<dbReference type="PANTHER" id="PTHR30055:SF184">
    <property type="entry name" value="HTH-TYPE TRANSCRIPTIONAL REGULATOR ETHR"/>
    <property type="match status" value="1"/>
</dbReference>
<dbReference type="RefSeq" id="WP_380578453.1">
    <property type="nucleotide sequence ID" value="NZ_JBHSQJ010000002.1"/>
</dbReference>
<evidence type="ECO:0000313" key="5">
    <source>
        <dbReference type="EMBL" id="MFC5905728.1"/>
    </source>
</evidence>
<evidence type="ECO:0000256" key="1">
    <source>
        <dbReference type="ARBA" id="ARBA00023125"/>
    </source>
</evidence>
<proteinExistence type="predicted"/>
<dbReference type="Proteomes" id="UP001596174">
    <property type="component" value="Unassembled WGS sequence"/>
</dbReference>
<dbReference type="EMBL" id="JBHSQJ010000002">
    <property type="protein sequence ID" value="MFC5905728.1"/>
    <property type="molecule type" value="Genomic_DNA"/>
</dbReference>
<feature type="domain" description="HTH tetR-type" evidence="4">
    <location>
        <begin position="24"/>
        <end position="84"/>
    </location>
</feature>
<dbReference type="Gene3D" id="1.10.10.60">
    <property type="entry name" value="Homeodomain-like"/>
    <property type="match status" value="1"/>
</dbReference>
<organism evidence="5 6">
    <name type="scientific">Streptacidiphilus monticola</name>
    <dbReference type="NCBI Taxonomy" id="2161674"/>
    <lineage>
        <taxon>Bacteria</taxon>
        <taxon>Bacillati</taxon>
        <taxon>Actinomycetota</taxon>
        <taxon>Actinomycetes</taxon>
        <taxon>Kitasatosporales</taxon>
        <taxon>Streptomycetaceae</taxon>
        <taxon>Streptacidiphilus</taxon>
    </lineage>
</organism>
<dbReference type="InterPro" id="IPR001647">
    <property type="entry name" value="HTH_TetR"/>
</dbReference>
<dbReference type="SUPFAM" id="SSF46689">
    <property type="entry name" value="Homeodomain-like"/>
    <property type="match status" value="1"/>
</dbReference>
<dbReference type="Gene3D" id="1.10.357.10">
    <property type="entry name" value="Tetracycline Repressor, domain 2"/>
    <property type="match status" value="1"/>
</dbReference>
<feature type="DNA-binding region" description="H-T-H motif" evidence="2">
    <location>
        <begin position="47"/>
        <end position="66"/>
    </location>
</feature>
<keyword evidence="1 2" id="KW-0238">DNA-binding</keyword>
<name>A0ABW1FU22_9ACTN</name>
<sequence>MPTTAADRPRRGRGARRPSPPTGDERRAAILETAERLLGERPLRDISIDDLARGAGISRPTFYFYFGSKDEVLLTLLEGVVAEADQGVMEGFEQLAAEDCDPAHWWRRALTAVYTAFGTRRAVTIAVAEAYAAGGEVRARWEQFIQRWVELTALAITAERERGAAPDGLPAHELAVMLNAMNERVMLGTFGGFGSGVIALDESTAVESILTVWLDVIYRGRKAG</sequence>
<dbReference type="Pfam" id="PF00440">
    <property type="entry name" value="TetR_N"/>
    <property type="match status" value="1"/>
</dbReference>
<dbReference type="PANTHER" id="PTHR30055">
    <property type="entry name" value="HTH-TYPE TRANSCRIPTIONAL REGULATOR RUTR"/>
    <property type="match status" value="1"/>
</dbReference>
<accession>A0ABW1FU22</accession>
<dbReference type="PRINTS" id="PR00455">
    <property type="entry name" value="HTHTETR"/>
</dbReference>
<evidence type="ECO:0000313" key="6">
    <source>
        <dbReference type="Proteomes" id="UP001596174"/>
    </source>
</evidence>
<dbReference type="PROSITE" id="PS50977">
    <property type="entry name" value="HTH_TETR_2"/>
    <property type="match status" value="1"/>
</dbReference>
<evidence type="ECO:0000259" key="4">
    <source>
        <dbReference type="PROSITE" id="PS50977"/>
    </source>
</evidence>
<dbReference type="SUPFAM" id="SSF48498">
    <property type="entry name" value="Tetracyclin repressor-like, C-terminal domain"/>
    <property type="match status" value="1"/>
</dbReference>
<gene>
    <name evidence="5" type="ORF">ACFP3V_00620</name>
</gene>
<dbReference type="InterPro" id="IPR009057">
    <property type="entry name" value="Homeodomain-like_sf"/>
</dbReference>
<dbReference type="InterPro" id="IPR036271">
    <property type="entry name" value="Tet_transcr_reg_TetR-rel_C_sf"/>
</dbReference>
<dbReference type="InterPro" id="IPR050109">
    <property type="entry name" value="HTH-type_TetR-like_transc_reg"/>
</dbReference>
<keyword evidence="6" id="KW-1185">Reference proteome</keyword>
<evidence type="ECO:0000256" key="2">
    <source>
        <dbReference type="PROSITE-ProRule" id="PRU00335"/>
    </source>
</evidence>
<reference evidence="6" key="1">
    <citation type="journal article" date="2019" name="Int. J. Syst. Evol. Microbiol.">
        <title>The Global Catalogue of Microorganisms (GCM) 10K type strain sequencing project: providing services to taxonomists for standard genome sequencing and annotation.</title>
        <authorList>
            <consortium name="The Broad Institute Genomics Platform"/>
            <consortium name="The Broad Institute Genome Sequencing Center for Infectious Disease"/>
            <person name="Wu L."/>
            <person name="Ma J."/>
        </authorList>
    </citation>
    <scope>NUCLEOTIDE SEQUENCE [LARGE SCALE GENOMIC DNA]</scope>
    <source>
        <strain evidence="6">JCM 4816</strain>
    </source>
</reference>
<protein>
    <submittedName>
        <fullName evidence="5">TetR/AcrR family transcriptional regulator</fullName>
    </submittedName>
</protein>
<feature type="region of interest" description="Disordered" evidence="3">
    <location>
        <begin position="1"/>
        <end position="26"/>
    </location>
</feature>
<evidence type="ECO:0000256" key="3">
    <source>
        <dbReference type="SAM" id="MobiDB-lite"/>
    </source>
</evidence>
<dbReference type="InterPro" id="IPR049397">
    <property type="entry name" value="EthR_C"/>
</dbReference>
<comment type="caution">
    <text evidence="5">The sequence shown here is derived from an EMBL/GenBank/DDBJ whole genome shotgun (WGS) entry which is preliminary data.</text>
</comment>
<dbReference type="Pfam" id="PF21313">
    <property type="entry name" value="EthR_C"/>
    <property type="match status" value="1"/>
</dbReference>